<proteinExistence type="predicted"/>
<protein>
    <recommendedName>
        <fullName evidence="3">Integrase</fullName>
    </recommendedName>
</protein>
<accession>A0A8J3UAJ5</accession>
<dbReference type="EMBL" id="BOOP01000022">
    <property type="protein sequence ID" value="GII39841.1"/>
    <property type="molecule type" value="Genomic_DNA"/>
</dbReference>
<comment type="caution">
    <text evidence="1">The sequence shown here is derived from an EMBL/GenBank/DDBJ whole genome shotgun (WGS) entry which is preliminary data.</text>
</comment>
<name>A0A8J3UAJ5_9ACTN</name>
<keyword evidence="2" id="KW-1185">Reference proteome</keyword>
<dbReference type="Proteomes" id="UP000622547">
    <property type="component" value="Unassembled WGS sequence"/>
</dbReference>
<reference evidence="1 2" key="1">
    <citation type="submission" date="2021-01" db="EMBL/GenBank/DDBJ databases">
        <title>Whole genome shotgun sequence of Planotetraspora phitsanulokensis NBRC 104273.</title>
        <authorList>
            <person name="Komaki H."/>
            <person name="Tamura T."/>
        </authorList>
    </citation>
    <scope>NUCLEOTIDE SEQUENCE [LARGE SCALE GENOMIC DNA]</scope>
    <source>
        <strain evidence="1 2">NBRC 104273</strain>
    </source>
</reference>
<evidence type="ECO:0000313" key="1">
    <source>
        <dbReference type="EMBL" id="GII39841.1"/>
    </source>
</evidence>
<organism evidence="1 2">
    <name type="scientific">Planotetraspora phitsanulokensis</name>
    <dbReference type="NCBI Taxonomy" id="575192"/>
    <lineage>
        <taxon>Bacteria</taxon>
        <taxon>Bacillati</taxon>
        <taxon>Actinomycetota</taxon>
        <taxon>Actinomycetes</taxon>
        <taxon>Streptosporangiales</taxon>
        <taxon>Streptosporangiaceae</taxon>
        <taxon>Planotetraspora</taxon>
    </lineage>
</organism>
<dbReference type="AlphaFoldDB" id="A0A8J3UAJ5"/>
<dbReference type="RefSeq" id="WP_204075414.1">
    <property type="nucleotide sequence ID" value="NZ_BAABHI010000019.1"/>
</dbReference>
<evidence type="ECO:0008006" key="3">
    <source>
        <dbReference type="Google" id="ProtNLM"/>
    </source>
</evidence>
<gene>
    <name evidence="1" type="ORF">Pph01_48440</name>
</gene>
<sequence length="45" mass="4881">MGHDSDRAAMIYQPATRDADRKLADALSAQVEAEKKGKIPAPVTR</sequence>
<evidence type="ECO:0000313" key="2">
    <source>
        <dbReference type="Proteomes" id="UP000622547"/>
    </source>
</evidence>